<keyword evidence="2" id="KW-1185">Reference proteome</keyword>
<evidence type="ECO:0000313" key="2">
    <source>
        <dbReference type="Proteomes" id="UP000460272"/>
    </source>
</evidence>
<sequence length="193" mass="19186">MSVDKSSSSVRGKVKWRRFALVAVPAVVVAGTMVGLTAEGALASSISVSGQEFTITADQLTGTGFAQFGGALPSSSGGQTPVIVSAMQNATMTNLCQSVTVLGLTIHLTAGGGGGDPVSASNLVVDADSQTASSAVFNNISIGQDAGTMGGPAGTFGEQASSVTINKLVQKTWYTTAGTFTLPNLSLGFGGSC</sequence>
<evidence type="ECO:0000313" key="1">
    <source>
        <dbReference type="EMBL" id="TVZ03824.1"/>
    </source>
</evidence>
<proteinExistence type="predicted"/>
<dbReference type="Pfam" id="PF19741">
    <property type="entry name" value="DUF6230"/>
    <property type="match status" value="1"/>
</dbReference>
<gene>
    <name evidence="1" type="ORF">EAS64_15305</name>
</gene>
<dbReference type="RefSeq" id="WP_145853695.1">
    <property type="nucleotide sequence ID" value="NZ_RPFW01000003.1"/>
</dbReference>
<organism evidence="1 2">
    <name type="scientific">Trebonia kvetii</name>
    <dbReference type="NCBI Taxonomy" id="2480626"/>
    <lineage>
        <taxon>Bacteria</taxon>
        <taxon>Bacillati</taxon>
        <taxon>Actinomycetota</taxon>
        <taxon>Actinomycetes</taxon>
        <taxon>Streptosporangiales</taxon>
        <taxon>Treboniaceae</taxon>
        <taxon>Trebonia</taxon>
    </lineage>
</organism>
<dbReference type="InterPro" id="IPR046198">
    <property type="entry name" value="DUF6230"/>
</dbReference>
<name>A0A6P2BXM2_9ACTN</name>
<dbReference type="AlphaFoldDB" id="A0A6P2BXM2"/>
<comment type="caution">
    <text evidence="1">The sequence shown here is derived from an EMBL/GenBank/DDBJ whole genome shotgun (WGS) entry which is preliminary data.</text>
</comment>
<reference evidence="1 2" key="1">
    <citation type="submission" date="2018-11" db="EMBL/GenBank/DDBJ databases">
        <title>Trebonia kvetii gen.nov., sp.nov., a novel acidophilic actinobacterium, and proposal of the new actinobacterial family Treboniaceae fam. nov.</title>
        <authorList>
            <person name="Rapoport D."/>
            <person name="Sagova-Mareckova M."/>
            <person name="Sedlacek I."/>
            <person name="Provaznik J."/>
            <person name="Kralova S."/>
            <person name="Pavlinic D."/>
            <person name="Benes V."/>
            <person name="Kopecky J."/>
        </authorList>
    </citation>
    <scope>NUCLEOTIDE SEQUENCE [LARGE SCALE GENOMIC DNA]</scope>
    <source>
        <strain evidence="1 2">15Tr583</strain>
    </source>
</reference>
<dbReference type="EMBL" id="RPFW01000003">
    <property type="protein sequence ID" value="TVZ03824.1"/>
    <property type="molecule type" value="Genomic_DNA"/>
</dbReference>
<protein>
    <submittedName>
        <fullName evidence="1">Cholesterol esterase</fullName>
    </submittedName>
</protein>
<dbReference type="Proteomes" id="UP000460272">
    <property type="component" value="Unassembled WGS sequence"/>
</dbReference>
<accession>A0A6P2BXM2</accession>
<dbReference type="OrthoDB" id="4238587at2"/>